<dbReference type="Proteomes" id="UP000717624">
    <property type="component" value="Unassembled WGS sequence"/>
</dbReference>
<reference evidence="5" key="1">
    <citation type="submission" date="2021-01" db="EMBL/GenBank/DDBJ databases">
        <title>Genomic Encyclopedia of Type Strains, Phase IV (KMG-IV): sequencing the most valuable type-strain genomes for metagenomic binning, comparative biology and taxonomic classification.</title>
        <authorList>
            <person name="Goeker M."/>
        </authorList>
    </citation>
    <scope>NUCLEOTIDE SEQUENCE</scope>
    <source>
        <strain evidence="5">DSM 25523</strain>
    </source>
</reference>
<evidence type="ECO:0000256" key="1">
    <source>
        <dbReference type="ARBA" id="ARBA00006068"/>
    </source>
</evidence>
<dbReference type="Gene3D" id="3.40.630.190">
    <property type="entry name" value="LCP protein"/>
    <property type="match status" value="1"/>
</dbReference>
<keyword evidence="3" id="KW-0812">Transmembrane</keyword>
<evidence type="ECO:0000313" key="6">
    <source>
        <dbReference type="Proteomes" id="UP000717624"/>
    </source>
</evidence>
<gene>
    <name evidence="5" type="ORF">JOD01_000478</name>
</gene>
<feature type="compositionally biased region" description="Polar residues" evidence="2">
    <location>
        <begin position="324"/>
        <end position="333"/>
    </location>
</feature>
<evidence type="ECO:0000313" key="5">
    <source>
        <dbReference type="EMBL" id="MBM7588892.1"/>
    </source>
</evidence>
<feature type="region of interest" description="Disordered" evidence="2">
    <location>
        <begin position="41"/>
        <end position="63"/>
    </location>
</feature>
<dbReference type="PANTHER" id="PTHR33392">
    <property type="entry name" value="POLYISOPRENYL-TEICHOIC ACID--PEPTIDOGLYCAN TEICHOIC ACID TRANSFERASE TAGU"/>
    <property type="match status" value="1"/>
</dbReference>
<name>A0A938XS33_9BACL</name>
<dbReference type="PANTHER" id="PTHR33392:SF6">
    <property type="entry name" value="POLYISOPRENYL-TEICHOIC ACID--PEPTIDOGLYCAN TEICHOIC ACID TRANSFERASE TAGU"/>
    <property type="match status" value="1"/>
</dbReference>
<evidence type="ECO:0000256" key="3">
    <source>
        <dbReference type="SAM" id="Phobius"/>
    </source>
</evidence>
<feature type="region of interest" description="Disordered" evidence="2">
    <location>
        <begin position="310"/>
        <end position="333"/>
    </location>
</feature>
<dbReference type="NCBIfam" id="TIGR00350">
    <property type="entry name" value="lytR_cpsA_psr"/>
    <property type="match status" value="1"/>
</dbReference>
<dbReference type="InterPro" id="IPR004474">
    <property type="entry name" value="LytR_CpsA_psr"/>
</dbReference>
<dbReference type="PROSITE" id="PS51257">
    <property type="entry name" value="PROKAR_LIPOPROTEIN"/>
    <property type="match status" value="1"/>
</dbReference>
<sequence>MKRLLKIAMMVLFVAACGSAWWFYHMFQHVKATAEQMYEPLPAPKPAPGPVPRNPAPMPQPAATSQPKPLLILLYGVDQRHQAGGRTDTLILLALNPAKRQSMMLSIPRDTRTEIFAQAKQDKINHAYQYGGNAATVRTVEQFLNISIDYFIQVNMEGFARVLDSVGPIQVDNPFAFSYEGHHFPQGRIELDGEAALAFVRMRYDDPEGDFGRNKRQQQVIRELMNKGKQIGTISKLDEMLAQVGSSFKTNLTWENMQDLMLHYKPALDQVDAEKISGKGEMINGIYYFVVSERERQRLKNTIEQYLAPTPDSSAATGIARPLEQSSRPAATN</sequence>
<accession>A0A938XS33</accession>
<evidence type="ECO:0000259" key="4">
    <source>
        <dbReference type="Pfam" id="PF03816"/>
    </source>
</evidence>
<comment type="caution">
    <text evidence="5">The sequence shown here is derived from an EMBL/GenBank/DDBJ whole genome shotgun (WGS) entry which is preliminary data.</text>
</comment>
<feature type="transmembrane region" description="Helical" evidence="3">
    <location>
        <begin position="7"/>
        <end position="24"/>
    </location>
</feature>
<feature type="domain" description="Cell envelope-related transcriptional attenuator" evidence="4">
    <location>
        <begin position="86"/>
        <end position="229"/>
    </location>
</feature>
<feature type="compositionally biased region" description="Pro residues" evidence="2">
    <location>
        <begin position="41"/>
        <end position="60"/>
    </location>
</feature>
<protein>
    <submittedName>
        <fullName evidence="5">LCP family protein required for cell wall assembly</fullName>
    </submittedName>
</protein>
<dbReference type="EMBL" id="JAFBEB010000001">
    <property type="protein sequence ID" value="MBM7588892.1"/>
    <property type="molecule type" value="Genomic_DNA"/>
</dbReference>
<dbReference type="AlphaFoldDB" id="A0A938XS33"/>
<dbReference type="RefSeq" id="WP_204516610.1">
    <property type="nucleotide sequence ID" value="NZ_BAABIN010000009.1"/>
</dbReference>
<organism evidence="5 6">
    <name type="scientific">Brevibacillus fulvus</name>
    <dbReference type="NCBI Taxonomy" id="1125967"/>
    <lineage>
        <taxon>Bacteria</taxon>
        <taxon>Bacillati</taxon>
        <taxon>Bacillota</taxon>
        <taxon>Bacilli</taxon>
        <taxon>Bacillales</taxon>
        <taxon>Paenibacillaceae</taxon>
        <taxon>Brevibacillus</taxon>
    </lineage>
</organism>
<keyword evidence="3" id="KW-1133">Transmembrane helix</keyword>
<comment type="similarity">
    <text evidence="1">Belongs to the LytR/CpsA/Psr (LCP) family.</text>
</comment>
<proteinExistence type="inferred from homology"/>
<keyword evidence="6" id="KW-1185">Reference proteome</keyword>
<keyword evidence="3" id="KW-0472">Membrane</keyword>
<evidence type="ECO:0000256" key="2">
    <source>
        <dbReference type="SAM" id="MobiDB-lite"/>
    </source>
</evidence>
<dbReference type="InterPro" id="IPR050922">
    <property type="entry name" value="LytR/CpsA/Psr_CW_biosynth"/>
</dbReference>
<dbReference type="Pfam" id="PF03816">
    <property type="entry name" value="LytR_cpsA_psr"/>
    <property type="match status" value="1"/>
</dbReference>